<accession>C5LIM4</accession>
<dbReference type="RefSeq" id="XP_002771611.1">
    <property type="nucleotide sequence ID" value="XM_002771565.1"/>
</dbReference>
<dbReference type="OrthoDB" id="434258at2759"/>
<name>C5LIM4_PERM5</name>
<sequence length="111" mass="11354">MPSPGSPVADVAPPPGFEHLSPSRKNPTGESGGAKVEIDAQVLDAHIAGINKSLTADRSGPNQAAHKFNRESPEFVPSKPPRLGLAPPSVTDPSAEAAAAIDESIAKLLDS</sequence>
<organism evidence="3">
    <name type="scientific">Perkinsus marinus (strain ATCC 50983 / TXsc)</name>
    <dbReference type="NCBI Taxonomy" id="423536"/>
    <lineage>
        <taxon>Eukaryota</taxon>
        <taxon>Sar</taxon>
        <taxon>Alveolata</taxon>
        <taxon>Perkinsozoa</taxon>
        <taxon>Perkinsea</taxon>
        <taxon>Perkinsida</taxon>
        <taxon>Perkinsidae</taxon>
        <taxon>Perkinsus</taxon>
    </lineage>
</organism>
<evidence type="ECO:0000256" key="1">
    <source>
        <dbReference type="SAM" id="MobiDB-lite"/>
    </source>
</evidence>
<dbReference type="Proteomes" id="UP000007800">
    <property type="component" value="Unassembled WGS sequence"/>
</dbReference>
<protein>
    <submittedName>
        <fullName evidence="2">Uncharacterized protein</fullName>
    </submittedName>
</protein>
<evidence type="ECO:0000313" key="2">
    <source>
        <dbReference type="EMBL" id="EER03427.1"/>
    </source>
</evidence>
<feature type="region of interest" description="Disordered" evidence="1">
    <location>
        <begin position="1"/>
        <end position="35"/>
    </location>
</feature>
<dbReference type="GeneID" id="9047589"/>
<dbReference type="InParanoid" id="C5LIM4"/>
<reference evidence="2 3" key="1">
    <citation type="submission" date="2008-07" db="EMBL/GenBank/DDBJ databases">
        <authorList>
            <person name="El-Sayed N."/>
            <person name="Caler E."/>
            <person name="Inman J."/>
            <person name="Amedeo P."/>
            <person name="Hass B."/>
            <person name="Wortman J."/>
        </authorList>
    </citation>
    <scope>NUCLEOTIDE SEQUENCE [LARGE SCALE GENOMIC DNA]</scope>
    <source>
        <strain evidence="3">ATCC 50983 / TXsc</strain>
    </source>
</reference>
<gene>
    <name evidence="2" type="ORF">Pmar_PMAR014643</name>
</gene>
<dbReference type="EMBL" id="GG682243">
    <property type="protein sequence ID" value="EER03427.1"/>
    <property type="molecule type" value="Genomic_DNA"/>
</dbReference>
<evidence type="ECO:0000313" key="3">
    <source>
        <dbReference type="Proteomes" id="UP000007800"/>
    </source>
</evidence>
<keyword evidence="3" id="KW-1185">Reference proteome</keyword>
<dbReference type="AlphaFoldDB" id="C5LIM4"/>
<proteinExistence type="predicted"/>
<feature type="region of interest" description="Disordered" evidence="1">
    <location>
        <begin position="54"/>
        <end position="91"/>
    </location>
</feature>